<evidence type="ECO:0000259" key="5">
    <source>
        <dbReference type="PROSITE" id="PS50217"/>
    </source>
</evidence>
<dbReference type="SUPFAM" id="SSF57959">
    <property type="entry name" value="Leucine zipper domain"/>
    <property type="match status" value="1"/>
</dbReference>
<evidence type="ECO:0000313" key="6">
    <source>
        <dbReference type="EnsemblPlants" id="Pp3c20_7290V3.3"/>
    </source>
</evidence>
<dbReference type="InterPro" id="IPR004827">
    <property type="entry name" value="bZIP"/>
</dbReference>
<feature type="domain" description="BZIP" evidence="5">
    <location>
        <begin position="90"/>
        <end position="135"/>
    </location>
</feature>
<dbReference type="EMBL" id="ABEU02000020">
    <property type="status" value="NOT_ANNOTATED_CDS"/>
    <property type="molecule type" value="Genomic_DNA"/>
</dbReference>
<feature type="compositionally biased region" description="Basic and acidic residues" evidence="4">
    <location>
        <begin position="80"/>
        <end position="89"/>
    </location>
</feature>
<feature type="compositionally biased region" description="Basic residues" evidence="4">
    <location>
        <begin position="170"/>
        <end position="180"/>
    </location>
</feature>
<dbReference type="PROSITE" id="PS00036">
    <property type="entry name" value="BZIP_BASIC"/>
    <property type="match status" value="1"/>
</dbReference>
<proteinExistence type="predicted"/>
<keyword evidence="7" id="KW-1185">Reference proteome</keyword>
<sequence length="180" mass="19119">MAGLGWGGAMGANMGPGMGGGMTGGGLAMGLGGAMGGGMTVNMGLAPNSPPSPDSDGGRSGLSLSPMHYGLDGSVRGRKRGPDGPVEKVVERRQRRMIKNRESAARSRARKQAYTVELEAEVSQLKEENMRLRKQQVSTRKSEEEAERRKKQIMDILKSATTVGGAKKSSTLRRTKTATW</sequence>
<dbReference type="InterPro" id="IPR046347">
    <property type="entry name" value="bZIP_sf"/>
</dbReference>
<reference evidence="6 7" key="2">
    <citation type="journal article" date="2018" name="Plant J.">
        <title>The Physcomitrella patens chromosome-scale assembly reveals moss genome structure and evolution.</title>
        <authorList>
            <person name="Lang D."/>
            <person name="Ullrich K.K."/>
            <person name="Murat F."/>
            <person name="Fuchs J."/>
            <person name="Jenkins J."/>
            <person name="Haas F.B."/>
            <person name="Piednoel M."/>
            <person name="Gundlach H."/>
            <person name="Van Bel M."/>
            <person name="Meyberg R."/>
            <person name="Vives C."/>
            <person name="Morata J."/>
            <person name="Symeonidi A."/>
            <person name="Hiss M."/>
            <person name="Muchero W."/>
            <person name="Kamisugi Y."/>
            <person name="Saleh O."/>
            <person name="Blanc G."/>
            <person name="Decker E.L."/>
            <person name="van Gessel N."/>
            <person name="Grimwood J."/>
            <person name="Hayes R.D."/>
            <person name="Graham S.W."/>
            <person name="Gunter L.E."/>
            <person name="McDaniel S.F."/>
            <person name="Hoernstein S.N.W."/>
            <person name="Larsson A."/>
            <person name="Li F.W."/>
            <person name="Perroud P.F."/>
            <person name="Phillips J."/>
            <person name="Ranjan P."/>
            <person name="Rokshar D.S."/>
            <person name="Rothfels C.J."/>
            <person name="Schneider L."/>
            <person name="Shu S."/>
            <person name="Stevenson D.W."/>
            <person name="Thummler F."/>
            <person name="Tillich M."/>
            <person name="Villarreal Aguilar J.C."/>
            <person name="Widiez T."/>
            <person name="Wong G.K."/>
            <person name="Wymore A."/>
            <person name="Zhang Y."/>
            <person name="Zimmer A.D."/>
            <person name="Quatrano R.S."/>
            <person name="Mayer K.F.X."/>
            <person name="Goodstein D."/>
            <person name="Casacuberta J.M."/>
            <person name="Vandepoele K."/>
            <person name="Reski R."/>
            <person name="Cuming A.C."/>
            <person name="Tuskan G.A."/>
            <person name="Maumus F."/>
            <person name="Salse J."/>
            <person name="Schmutz J."/>
            <person name="Rensing S.A."/>
        </authorList>
    </citation>
    <scope>NUCLEOTIDE SEQUENCE [LARGE SCALE GENOMIC DNA]</scope>
    <source>
        <strain evidence="6 7">cv. Gransden 2004</strain>
    </source>
</reference>
<dbReference type="InterPro" id="IPR043452">
    <property type="entry name" value="BZIP46-like"/>
</dbReference>
<dbReference type="SMART" id="SM00338">
    <property type="entry name" value="BRLZ"/>
    <property type="match status" value="1"/>
</dbReference>
<dbReference type="PANTHER" id="PTHR22952">
    <property type="entry name" value="CAMP-RESPONSE ELEMENT BINDING PROTEIN-RELATED"/>
    <property type="match status" value="1"/>
</dbReference>
<dbReference type="GO" id="GO:0045893">
    <property type="term" value="P:positive regulation of DNA-templated transcription"/>
    <property type="evidence" value="ECO:0007669"/>
    <property type="project" value="InterPro"/>
</dbReference>
<feature type="region of interest" description="Disordered" evidence="4">
    <location>
        <begin position="160"/>
        <end position="180"/>
    </location>
</feature>
<organism evidence="6 7">
    <name type="scientific">Physcomitrium patens</name>
    <name type="common">Spreading-leaved earth moss</name>
    <name type="synonym">Physcomitrella patens</name>
    <dbReference type="NCBI Taxonomy" id="3218"/>
    <lineage>
        <taxon>Eukaryota</taxon>
        <taxon>Viridiplantae</taxon>
        <taxon>Streptophyta</taxon>
        <taxon>Embryophyta</taxon>
        <taxon>Bryophyta</taxon>
        <taxon>Bryophytina</taxon>
        <taxon>Bryopsida</taxon>
        <taxon>Funariidae</taxon>
        <taxon>Funariales</taxon>
        <taxon>Funariaceae</taxon>
        <taxon>Physcomitrium</taxon>
    </lineage>
</organism>
<dbReference type="EnsemblPlants" id="Pp3c20_7290V3.3">
    <property type="protein sequence ID" value="Pp3c20_7290V3.3"/>
    <property type="gene ID" value="Pp3c20_7290"/>
</dbReference>
<evidence type="ECO:0000256" key="1">
    <source>
        <dbReference type="ARBA" id="ARBA00004123"/>
    </source>
</evidence>
<protein>
    <recommendedName>
        <fullName evidence="5">BZIP domain-containing protein</fullName>
    </recommendedName>
</protein>
<evidence type="ECO:0000256" key="4">
    <source>
        <dbReference type="SAM" id="MobiDB-lite"/>
    </source>
</evidence>
<dbReference type="Gramene" id="Pp3c20_7290V3.3">
    <property type="protein sequence ID" value="Pp3c20_7290V3.3"/>
    <property type="gene ID" value="Pp3c20_7290"/>
</dbReference>
<evidence type="ECO:0000256" key="3">
    <source>
        <dbReference type="ARBA" id="ARBA00023242"/>
    </source>
</evidence>
<keyword evidence="3" id="KW-0539">Nucleus</keyword>
<dbReference type="Proteomes" id="UP000006727">
    <property type="component" value="Chromosome 20"/>
</dbReference>
<comment type="subcellular location">
    <subcellularLocation>
        <location evidence="1">Nucleus</location>
    </subcellularLocation>
</comment>
<keyword evidence="2" id="KW-0238">DNA-binding</keyword>
<feature type="region of interest" description="Disordered" evidence="4">
    <location>
        <begin position="38"/>
        <end position="89"/>
    </location>
</feature>
<evidence type="ECO:0000313" key="7">
    <source>
        <dbReference type="Proteomes" id="UP000006727"/>
    </source>
</evidence>
<dbReference type="AlphaFoldDB" id="A0A7I4FDG3"/>
<dbReference type="Gene3D" id="1.20.5.170">
    <property type="match status" value="1"/>
</dbReference>
<dbReference type="GO" id="GO:0003677">
    <property type="term" value="F:DNA binding"/>
    <property type="evidence" value="ECO:0007669"/>
    <property type="project" value="UniProtKB-KW"/>
</dbReference>
<evidence type="ECO:0000256" key="2">
    <source>
        <dbReference type="ARBA" id="ARBA00023125"/>
    </source>
</evidence>
<dbReference type="GO" id="GO:0005634">
    <property type="term" value="C:nucleus"/>
    <property type="evidence" value="ECO:0007669"/>
    <property type="project" value="UniProtKB-SubCell"/>
</dbReference>
<dbReference type="CDD" id="cd14707">
    <property type="entry name" value="bZIP_plant_BZIP46"/>
    <property type="match status" value="1"/>
</dbReference>
<dbReference type="GO" id="GO:0003700">
    <property type="term" value="F:DNA-binding transcription factor activity"/>
    <property type="evidence" value="ECO:0007669"/>
    <property type="project" value="InterPro"/>
</dbReference>
<dbReference type="PROSITE" id="PS50217">
    <property type="entry name" value="BZIP"/>
    <property type="match status" value="1"/>
</dbReference>
<dbReference type="FunFam" id="1.20.5.170:FF:000036">
    <property type="entry name" value="ABSCISIC ACID-INSENSITIVE 5-like protein 2"/>
    <property type="match status" value="1"/>
</dbReference>
<dbReference type="Pfam" id="PF00170">
    <property type="entry name" value="bZIP_1"/>
    <property type="match status" value="1"/>
</dbReference>
<accession>A0A7I4FDG3</accession>
<dbReference type="PANTHER" id="PTHR22952:SF175">
    <property type="entry name" value="PROTEIN ABSCISIC ACID-INSENSITIVE 5"/>
    <property type="match status" value="1"/>
</dbReference>
<reference evidence="6 7" key="1">
    <citation type="journal article" date="2008" name="Science">
        <title>The Physcomitrella genome reveals evolutionary insights into the conquest of land by plants.</title>
        <authorList>
            <person name="Rensing S."/>
            <person name="Lang D."/>
            <person name="Zimmer A."/>
            <person name="Terry A."/>
            <person name="Salamov A."/>
            <person name="Shapiro H."/>
            <person name="Nishiyama T."/>
            <person name="Perroud P.-F."/>
            <person name="Lindquist E."/>
            <person name="Kamisugi Y."/>
            <person name="Tanahashi T."/>
            <person name="Sakakibara K."/>
            <person name="Fujita T."/>
            <person name="Oishi K."/>
            <person name="Shin-I T."/>
            <person name="Kuroki Y."/>
            <person name="Toyoda A."/>
            <person name="Suzuki Y."/>
            <person name="Hashimoto A."/>
            <person name="Yamaguchi K."/>
            <person name="Sugano A."/>
            <person name="Kohara Y."/>
            <person name="Fujiyama A."/>
            <person name="Anterola A."/>
            <person name="Aoki S."/>
            <person name="Ashton N."/>
            <person name="Barbazuk W.B."/>
            <person name="Barker E."/>
            <person name="Bennetzen J."/>
            <person name="Bezanilla M."/>
            <person name="Blankenship R."/>
            <person name="Cho S.H."/>
            <person name="Dutcher S."/>
            <person name="Estelle M."/>
            <person name="Fawcett J.A."/>
            <person name="Gundlach H."/>
            <person name="Hanada K."/>
            <person name="Heyl A."/>
            <person name="Hicks K.A."/>
            <person name="Hugh J."/>
            <person name="Lohr M."/>
            <person name="Mayer K."/>
            <person name="Melkozernov A."/>
            <person name="Murata T."/>
            <person name="Nelson D."/>
            <person name="Pils B."/>
            <person name="Prigge M."/>
            <person name="Reiss B."/>
            <person name="Renner T."/>
            <person name="Rombauts S."/>
            <person name="Rushton P."/>
            <person name="Sanderfoot A."/>
            <person name="Schween G."/>
            <person name="Shiu S.-H."/>
            <person name="Stueber K."/>
            <person name="Theodoulou F.L."/>
            <person name="Tu H."/>
            <person name="Van de Peer Y."/>
            <person name="Verrier P.J."/>
            <person name="Waters E."/>
            <person name="Wood A."/>
            <person name="Yang L."/>
            <person name="Cove D."/>
            <person name="Cuming A."/>
            <person name="Hasebe M."/>
            <person name="Lucas S."/>
            <person name="Mishler D.B."/>
            <person name="Reski R."/>
            <person name="Grigoriev I."/>
            <person name="Quatrano R.S."/>
            <person name="Boore J.L."/>
        </authorList>
    </citation>
    <scope>NUCLEOTIDE SEQUENCE [LARGE SCALE GENOMIC DNA]</scope>
    <source>
        <strain evidence="6 7">cv. Gransden 2004</strain>
    </source>
</reference>
<reference evidence="6" key="3">
    <citation type="submission" date="2020-12" db="UniProtKB">
        <authorList>
            <consortium name="EnsemblPlants"/>
        </authorList>
    </citation>
    <scope>IDENTIFICATION</scope>
</reference>
<name>A0A7I4FDG3_PHYPA</name>